<evidence type="ECO:0000256" key="1">
    <source>
        <dbReference type="ARBA" id="ARBA00022723"/>
    </source>
</evidence>
<protein>
    <recommendedName>
        <fullName evidence="6">RING-type domain-containing protein</fullName>
    </recommendedName>
</protein>
<dbReference type="InterPro" id="IPR001841">
    <property type="entry name" value="Znf_RING"/>
</dbReference>
<gene>
    <name evidence="7" type="ORF">B0H15DRAFT_807368</name>
</gene>
<evidence type="ECO:0000313" key="7">
    <source>
        <dbReference type="EMBL" id="KAJ7068938.1"/>
    </source>
</evidence>
<feature type="region of interest" description="Disordered" evidence="5">
    <location>
        <begin position="250"/>
        <end position="283"/>
    </location>
</feature>
<reference evidence="7" key="1">
    <citation type="submission" date="2023-03" db="EMBL/GenBank/DDBJ databases">
        <title>Massive genome expansion in bonnet fungi (Mycena s.s.) driven by repeated elements and novel gene families across ecological guilds.</title>
        <authorList>
            <consortium name="Lawrence Berkeley National Laboratory"/>
            <person name="Harder C.B."/>
            <person name="Miyauchi S."/>
            <person name="Viragh M."/>
            <person name="Kuo A."/>
            <person name="Thoen E."/>
            <person name="Andreopoulos B."/>
            <person name="Lu D."/>
            <person name="Skrede I."/>
            <person name="Drula E."/>
            <person name="Henrissat B."/>
            <person name="Morin E."/>
            <person name="Kohler A."/>
            <person name="Barry K."/>
            <person name="LaButti K."/>
            <person name="Morin E."/>
            <person name="Salamov A."/>
            <person name="Lipzen A."/>
            <person name="Mereny Z."/>
            <person name="Hegedus B."/>
            <person name="Baldrian P."/>
            <person name="Stursova M."/>
            <person name="Weitz H."/>
            <person name="Taylor A."/>
            <person name="Grigoriev I.V."/>
            <person name="Nagy L.G."/>
            <person name="Martin F."/>
            <person name="Kauserud H."/>
        </authorList>
    </citation>
    <scope>NUCLEOTIDE SEQUENCE</scope>
    <source>
        <strain evidence="7">CBHHK173m</strain>
    </source>
</reference>
<dbReference type="Proteomes" id="UP001222325">
    <property type="component" value="Unassembled WGS sequence"/>
</dbReference>
<dbReference type="EMBL" id="JARJCN010000144">
    <property type="protein sequence ID" value="KAJ7068938.1"/>
    <property type="molecule type" value="Genomic_DNA"/>
</dbReference>
<keyword evidence="8" id="KW-1185">Reference proteome</keyword>
<dbReference type="PROSITE" id="PS50089">
    <property type="entry name" value="ZF_RING_2"/>
    <property type="match status" value="1"/>
</dbReference>
<feature type="region of interest" description="Disordered" evidence="5">
    <location>
        <begin position="43"/>
        <end position="93"/>
    </location>
</feature>
<dbReference type="InterPro" id="IPR013083">
    <property type="entry name" value="Znf_RING/FYVE/PHD"/>
</dbReference>
<keyword evidence="1" id="KW-0479">Metal-binding</keyword>
<evidence type="ECO:0000259" key="6">
    <source>
        <dbReference type="PROSITE" id="PS50089"/>
    </source>
</evidence>
<organism evidence="7 8">
    <name type="scientific">Mycena belliarum</name>
    <dbReference type="NCBI Taxonomy" id="1033014"/>
    <lineage>
        <taxon>Eukaryota</taxon>
        <taxon>Fungi</taxon>
        <taxon>Dikarya</taxon>
        <taxon>Basidiomycota</taxon>
        <taxon>Agaricomycotina</taxon>
        <taxon>Agaricomycetes</taxon>
        <taxon>Agaricomycetidae</taxon>
        <taxon>Agaricales</taxon>
        <taxon>Marasmiineae</taxon>
        <taxon>Mycenaceae</taxon>
        <taxon>Mycena</taxon>
    </lineage>
</organism>
<dbReference type="Pfam" id="PF00097">
    <property type="entry name" value="zf-C3HC4"/>
    <property type="match status" value="1"/>
</dbReference>
<feature type="domain" description="RING-type" evidence="6">
    <location>
        <begin position="440"/>
        <end position="477"/>
    </location>
</feature>
<evidence type="ECO:0000313" key="8">
    <source>
        <dbReference type="Proteomes" id="UP001222325"/>
    </source>
</evidence>
<evidence type="ECO:0000256" key="3">
    <source>
        <dbReference type="ARBA" id="ARBA00022833"/>
    </source>
</evidence>
<evidence type="ECO:0000256" key="2">
    <source>
        <dbReference type="ARBA" id="ARBA00022771"/>
    </source>
</evidence>
<dbReference type="InterPro" id="IPR018957">
    <property type="entry name" value="Znf_C3HC4_RING-type"/>
</dbReference>
<feature type="region of interest" description="Disordered" evidence="5">
    <location>
        <begin position="167"/>
        <end position="214"/>
    </location>
</feature>
<keyword evidence="2 4" id="KW-0863">Zinc-finger</keyword>
<sequence length="525" mass="57484">MSNPRKIKSGRGSLLLPSSQAAAWQEEIGGGKRLHQFEIEEVEPSATGWSSPSIAHPFGEGRLTGYGVEPARRQRSPVAGTWPSTSTGAGGGNYLRPNVLFDGAPLCSSQDEGRSGRAASAPVATGRGSAGTKGEITLKEDLEPPEWGLGRITAEFCSRGGARTYLEGETLKEMTTRTPSSAQRADNGGNRMPLRDRTERDEEERDREENSVAKKSDGNFLTLLATFSMAAVGGADNPFDADLSTPGESTWNPVVLPDTPPRAHRQDMNISRGRGPSFITGRAPPPEPVVALRAQHEQDNRRQERLGIVVAPPTLPSLEETDEAMRRVRVQLHAAEGSILEARCMVNAMARDDPASKEVTKAQRIDLSNLRVAVHGLRSLVDLAMERSRLAASRLRVPVVHSLTLHAARVRLEPPVSREGLYLTAARPPDIVAIAPHHVCTICACVKSHPVSYKCGHSHCFVCIHMWLEQNWRCPLCMKVMYKPPFRQYTEEDALTAAYPLWGDKSMVNYSWKGLKFAVDPDRQA</sequence>
<proteinExistence type="predicted"/>
<dbReference type="GO" id="GO:0008270">
    <property type="term" value="F:zinc ion binding"/>
    <property type="evidence" value="ECO:0007669"/>
    <property type="project" value="UniProtKB-KW"/>
</dbReference>
<dbReference type="Gene3D" id="3.30.40.10">
    <property type="entry name" value="Zinc/RING finger domain, C3HC4 (zinc finger)"/>
    <property type="match status" value="1"/>
</dbReference>
<dbReference type="AlphaFoldDB" id="A0AAD6TNX2"/>
<evidence type="ECO:0000256" key="5">
    <source>
        <dbReference type="SAM" id="MobiDB-lite"/>
    </source>
</evidence>
<feature type="region of interest" description="Disordered" evidence="5">
    <location>
        <begin position="106"/>
        <end position="142"/>
    </location>
</feature>
<keyword evidence="3" id="KW-0862">Zinc</keyword>
<name>A0AAD6TNX2_9AGAR</name>
<comment type="caution">
    <text evidence="7">The sequence shown here is derived from an EMBL/GenBank/DDBJ whole genome shotgun (WGS) entry which is preliminary data.</text>
</comment>
<accession>A0AAD6TNX2</accession>
<dbReference type="SUPFAM" id="SSF57850">
    <property type="entry name" value="RING/U-box"/>
    <property type="match status" value="1"/>
</dbReference>
<evidence type="ECO:0000256" key="4">
    <source>
        <dbReference type="PROSITE-ProRule" id="PRU00175"/>
    </source>
</evidence>